<proteinExistence type="predicted"/>
<organism evidence="2 3">
    <name type="scientific">Chitinophaga pinensis</name>
    <dbReference type="NCBI Taxonomy" id="79329"/>
    <lineage>
        <taxon>Bacteria</taxon>
        <taxon>Pseudomonadati</taxon>
        <taxon>Bacteroidota</taxon>
        <taxon>Chitinophagia</taxon>
        <taxon>Chitinophagales</taxon>
        <taxon>Chitinophagaceae</taxon>
        <taxon>Chitinophaga</taxon>
    </lineage>
</organism>
<reference evidence="2 3" key="1">
    <citation type="submission" date="2019-08" db="EMBL/GenBank/DDBJ databases">
        <title>Whole genome sequencing of chitin degrading bacteria Chitinophaga pinensis YS16.</title>
        <authorList>
            <person name="Singh R.P."/>
            <person name="Manchanda G."/>
            <person name="Maurya I.K."/>
            <person name="Joshi N.K."/>
            <person name="Srivastava A.K."/>
        </authorList>
    </citation>
    <scope>NUCLEOTIDE SEQUENCE [LARGE SCALE GENOMIC DNA]</scope>
    <source>
        <strain evidence="2 3">YS-16</strain>
    </source>
</reference>
<dbReference type="Proteomes" id="UP000318815">
    <property type="component" value="Unassembled WGS sequence"/>
</dbReference>
<dbReference type="InterPro" id="IPR021533">
    <property type="entry name" value="PepSY-like"/>
</dbReference>
<dbReference type="Pfam" id="PF11396">
    <property type="entry name" value="PepSY_like"/>
    <property type="match status" value="1"/>
</dbReference>
<feature type="domain" description="Putative beta-lactamase-inhibitor-like PepSY-like" evidence="1">
    <location>
        <begin position="52"/>
        <end position="139"/>
    </location>
</feature>
<dbReference type="OrthoDB" id="674838at2"/>
<accession>A0A5C6LKG4</accession>
<dbReference type="Gene3D" id="3.10.450.360">
    <property type="match status" value="1"/>
</dbReference>
<dbReference type="SUPFAM" id="SSF160574">
    <property type="entry name" value="BT0923-like"/>
    <property type="match status" value="1"/>
</dbReference>
<sequence>MISHRCSIADFSTVSVSAQKLSPKEVPSVILNNFQTKFRNAEDVEWKLKNGYYKVEFEVAHRDYEIKYDTKGAMLYYEEEMDTSAVPQTVRAAGLTRHPGTVLHEAKKIEAGTVTYKIEVKNNAGEEWDLVVDPTGKIISDKRD</sequence>
<dbReference type="AlphaFoldDB" id="A0A5C6LKG4"/>
<evidence type="ECO:0000313" key="3">
    <source>
        <dbReference type="Proteomes" id="UP000318815"/>
    </source>
</evidence>
<evidence type="ECO:0000259" key="1">
    <source>
        <dbReference type="Pfam" id="PF11396"/>
    </source>
</evidence>
<dbReference type="EMBL" id="VOHS01000053">
    <property type="protein sequence ID" value="TWV93656.1"/>
    <property type="molecule type" value="Genomic_DNA"/>
</dbReference>
<evidence type="ECO:0000313" key="2">
    <source>
        <dbReference type="EMBL" id="TWV93656.1"/>
    </source>
</evidence>
<keyword evidence="3" id="KW-1185">Reference proteome</keyword>
<protein>
    <recommendedName>
        <fullName evidence="1">Putative beta-lactamase-inhibitor-like PepSY-like domain-containing protein</fullName>
    </recommendedName>
</protein>
<name>A0A5C6LKG4_9BACT</name>
<gene>
    <name evidence="2" type="ORF">FEF09_26790</name>
</gene>
<comment type="caution">
    <text evidence="2">The sequence shown here is derived from an EMBL/GenBank/DDBJ whole genome shotgun (WGS) entry which is preliminary data.</text>
</comment>